<feature type="non-terminal residue" evidence="1">
    <location>
        <position position="1"/>
    </location>
</feature>
<evidence type="ECO:0000313" key="1">
    <source>
        <dbReference type="EMBL" id="MCI80665.1"/>
    </source>
</evidence>
<proteinExistence type="predicted"/>
<organism evidence="1 2">
    <name type="scientific">Trifolium medium</name>
    <dbReference type="NCBI Taxonomy" id="97028"/>
    <lineage>
        <taxon>Eukaryota</taxon>
        <taxon>Viridiplantae</taxon>
        <taxon>Streptophyta</taxon>
        <taxon>Embryophyta</taxon>
        <taxon>Tracheophyta</taxon>
        <taxon>Spermatophyta</taxon>
        <taxon>Magnoliopsida</taxon>
        <taxon>eudicotyledons</taxon>
        <taxon>Gunneridae</taxon>
        <taxon>Pentapetalae</taxon>
        <taxon>rosids</taxon>
        <taxon>fabids</taxon>
        <taxon>Fabales</taxon>
        <taxon>Fabaceae</taxon>
        <taxon>Papilionoideae</taxon>
        <taxon>50 kb inversion clade</taxon>
        <taxon>NPAAA clade</taxon>
        <taxon>Hologalegina</taxon>
        <taxon>IRL clade</taxon>
        <taxon>Trifolieae</taxon>
        <taxon>Trifolium</taxon>
    </lineage>
</organism>
<accession>A0A392V123</accession>
<dbReference type="Proteomes" id="UP000265520">
    <property type="component" value="Unassembled WGS sequence"/>
</dbReference>
<name>A0A392V123_9FABA</name>
<keyword evidence="2" id="KW-1185">Reference proteome</keyword>
<protein>
    <submittedName>
        <fullName evidence="1">Uncharacterized protein</fullName>
    </submittedName>
</protein>
<evidence type="ECO:0000313" key="2">
    <source>
        <dbReference type="Proteomes" id="UP000265520"/>
    </source>
</evidence>
<sequence>AKREESSKSS</sequence>
<dbReference type="EMBL" id="LXQA011000569">
    <property type="protein sequence ID" value="MCI80665.1"/>
    <property type="molecule type" value="Genomic_DNA"/>
</dbReference>
<comment type="caution">
    <text evidence="1">The sequence shown here is derived from an EMBL/GenBank/DDBJ whole genome shotgun (WGS) entry which is preliminary data.</text>
</comment>
<reference evidence="1 2" key="1">
    <citation type="journal article" date="2018" name="Front. Plant Sci.">
        <title>Red Clover (Trifolium pratense) and Zigzag Clover (T. medium) - A Picture of Genomic Similarities and Differences.</title>
        <authorList>
            <person name="Dluhosova J."/>
            <person name="Istvanek J."/>
            <person name="Nedelnik J."/>
            <person name="Repkova J."/>
        </authorList>
    </citation>
    <scope>NUCLEOTIDE SEQUENCE [LARGE SCALE GENOMIC DNA]</scope>
    <source>
        <strain evidence="2">cv. 10/8</strain>
        <tissue evidence="1">Leaf</tissue>
    </source>
</reference>